<evidence type="ECO:0000313" key="3">
    <source>
        <dbReference type="EMBL" id="KAF9067082.1"/>
    </source>
</evidence>
<feature type="compositionally biased region" description="Polar residues" evidence="1">
    <location>
        <begin position="61"/>
        <end position="71"/>
    </location>
</feature>
<proteinExistence type="predicted"/>
<gene>
    <name evidence="3" type="ORF">BDP27DRAFT_1329490</name>
</gene>
<sequence length="268" mass="28682">MIAIPSPSMPNSSPEDSPVFFPEVEGFNNHSRASSLYNLPNAPICISPSVATTESEASEMQPLTNSSTHMDSTVPLSSSSVMSPAQDQASNIQDPLALDYDYTELQYTFSAIRSLDLTPAKLPALFSKLVCFVPWCALVGGTILLFPAHIASVAFSPGIGIGNFNLDYVSPPPKGIHRFVHWTECAIAHIMIFLAAVGFGTWHLAGTVTSVALAGALVAIVIAQTVSAWQGFDFGVGGPGRREGKQLGEDDMESIWMVVRMHILGEEN</sequence>
<dbReference type="EMBL" id="JADNRY010000078">
    <property type="protein sequence ID" value="KAF9067082.1"/>
    <property type="molecule type" value="Genomic_DNA"/>
</dbReference>
<feature type="region of interest" description="Disordered" evidence="1">
    <location>
        <begin position="55"/>
        <end position="82"/>
    </location>
</feature>
<protein>
    <submittedName>
        <fullName evidence="3">Uncharacterized protein</fullName>
    </submittedName>
</protein>
<evidence type="ECO:0000256" key="1">
    <source>
        <dbReference type="SAM" id="MobiDB-lite"/>
    </source>
</evidence>
<dbReference type="AlphaFoldDB" id="A0A9P5U5U0"/>
<keyword evidence="2" id="KW-0812">Transmembrane</keyword>
<dbReference type="OrthoDB" id="2752889at2759"/>
<feature type="transmembrane region" description="Helical" evidence="2">
    <location>
        <begin position="129"/>
        <end position="159"/>
    </location>
</feature>
<feature type="transmembrane region" description="Helical" evidence="2">
    <location>
        <begin position="211"/>
        <end position="232"/>
    </location>
</feature>
<feature type="compositionally biased region" description="Low complexity" evidence="1">
    <location>
        <begin position="72"/>
        <end position="82"/>
    </location>
</feature>
<organism evidence="3 4">
    <name type="scientific">Rhodocollybia butyracea</name>
    <dbReference type="NCBI Taxonomy" id="206335"/>
    <lineage>
        <taxon>Eukaryota</taxon>
        <taxon>Fungi</taxon>
        <taxon>Dikarya</taxon>
        <taxon>Basidiomycota</taxon>
        <taxon>Agaricomycotina</taxon>
        <taxon>Agaricomycetes</taxon>
        <taxon>Agaricomycetidae</taxon>
        <taxon>Agaricales</taxon>
        <taxon>Marasmiineae</taxon>
        <taxon>Omphalotaceae</taxon>
        <taxon>Rhodocollybia</taxon>
    </lineage>
</organism>
<feature type="transmembrane region" description="Helical" evidence="2">
    <location>
        <begin position="179"/>
        <end position="199"/>
    </location>
</feature>
<keyword evidence="2" id="KW-0472">Membrane</keyword>
<keyword evidence="4" id="KW-1185">Reference proteome</keyword>
<name>A0A9P5U5U0_9AGAR</name>
<dbReference type="Proteomes" id="UP000772434">
    <property type="component" value="Unassembled WGS sequence"/>
</dbReference>
<comment type="caution">
    <text evidence="3">The sequence shown here is derived from an EMBL/GenBank/DDBJ whole genome shotgun (WGS) entry which is preliminary data.</text>
</comment>
<feature type="non-terminal residue" evidence="3">
    <location>
        <position position="268"/>
    </location>
</feature>
<evidence type="ECO:0000256" key="2">
    <source>
        <dbReference type="SAM" id="Phobius"/>
    </source>
</evidence>
<accession>A0A9P5U5U0</accession>
<keyword evidence="2" id="KW-1133">Transmembrane helix</keyword>
<evidence type="ECO:0000313" key="4">
    <source>
        <dbReference type="Proteomes" id="UP000772434"/>
    </source>
</evidence>
<reference evidence="3" key="1">
    <citation type="submission" date="2020-11" db="EMBL/GenBank/DDBJ databases">
        <authorList>
            <consortium name="DOE Joint Genome Institute"/>
            <person name="Ahrendt S."/>
            <person name="Riley R."/>
            <person name="Andreopoulos W."/>
            <person name="Labutti K."/>
            <person name="Pangilinan J."/>
            <person name="Ruiz-Duenas F.J."/>
            <person name="Barrasa J.M."/>
            <person name="Sanchez-Garcia M."/>
            <person name="Camarero S."/>
            <person name="Miyauchi S."/>
            <person name="Serrano A."/>
            <person name="Linde D."/>
            <person name="Babiker R."/>
            <person name="Drula E."/>
            <person name="Ayuso-Fernandez I."/>
            <person name="Pacheco R."/>
            <person name="Padilla G."/>
            <person name="Ferreira P."/>
            <person name="Barriuso J."/>
            <person name="Kellner H."/>
            <person name="Castanera R."/>
            <person name="Alfaro M."/>
            <person name="Ramirez L."/>
            <person name="Pisabarro A.G."/>
            <person name="Kuo A."/>
            <person name="Tritt A."/>
            <person name="Lipzen A."/>
            <person name="He G."/>
            <person name="Yan M."/>
            <person name="Ng V."/>
            <person name="Cullen D."/>
            <person name="Martin F."/>
            <person name="Rosso M.-N."/>
            <person name="Henrissat B."/>
            <person name="Hibbett D."/>
            <person name="Martinez A.T."/>
            <person name="Grigoriev I.V."/>
        </authorList>
    </citation>
    <scope>NUCLEOTIDE SEQUENCE</scope>
    <source>
        <strain evidence="3">AH 40177</strain>
    </source>
</reference>